<protein>
    <recommendedName>
        <fullName evidence="8 9">Cell division protein FtsL</fullName>
    </recommendedName>
</protein>
<evidence type="ECO:0000256" key="9">
    <source>
        <dbReference type="NCBIfam" id="TIGR02209"/>
    </source>
</evidence>
<keyword evidence="3 8" id="KW-0132">Cell division</keyword>
<dbReference type="GO" id="GO:0043093">
    <property type="term" value="P:FtsZ-dependent cytokinesis"/>
    <property type="evidence" value="ECO:0007669"/>
    <property type="project" value="UniProtKB-UniRule"/>
</dbReference>
<accession>A0A3N7JJK3</accession>
<evidence type="ECO:0000313" key="10">
    <source>
        <dbReference type="EMBL" id="RQP21529.1"/>
    </source>
</evidence>
<comment type="caution">
    <text evidence="10">The sequence shown here is derived from an EMBL/GenBank/DDBJ whole genome shotgun (WGS) entry which is preliminary data.</text>
</comment>
<keyword evidence="2 8" id="KW-1003">Cell membrane</keyword>
<evidence type="ECO:0000256" key="1">
    <source>
        <dbReference type="ARBA" id="ARBA00004401"/>
    </source>
</evidence>
<dbReference type="OrthoDB" id="5298556at2"/>
<comment type="similarity">
    <text evidence="8">Belongs to the FtsL family.</text>
</comment>
<evidence type="ECO:0000256" key="7">
    <source>
        <dbReference type="ARBA" id="ARBA00023306"/>
    </source>
</evidence>
<evidence type="ECO:0000256" key="6">
    <source>
        <dbReference type="ARBA" id="ARBA00023136"/>
    </source>
</evidence>
<evidence type="ECO:0000256" key="2">
    <source>
        <dbReference type="ARBA" id="ARBA00022475"/>
    </source>
</evidence>
<organism evidence="10 11">
    <name type="scientific">Piscinibacter terrae</name>
    <dbReference type="NCBI Taxonomy" id="2496871"/>
    <lineage>
        <taxon>Bacteria</taxon>
        <taxon>Pseudomonadati</taxon>
        <taxon>Pseudomonadota</taxon>
        <taxon>Betaproteobacteria</taxon>
        <taxon>Burkholderiales</taxon>
        <taxon>Sphaerotilaceae</taxon>
        <taxon>Piscinibacter</taxon>
    </lineage>
</organism>
<proteinExistence type="inferred from homology"/>
<dbReference type="GO" id="GO:0032153">
    <property type="term" value="C:cell division site"/>
    <property type="evidence" value="ECO:0007669"/>
    <property type="project" value="UniProtKB-UniRule"/>
</dbReference>
<dbReference type="GO" id="GO:0005886">
    <property type="term" value="C:plasma membrane"/>
    <property type="evidence" value="ECO:0007669"/>
    <property type="project" value="UniProtKB-SubCell"/>
</dbReference>
<dbReference type="RefSeq" id="WP_124543470.1">
    <property type="nucleotide sequence ID" value="NZ_QUSW01000010.1"/>
</dbReference>
<gene>
    <name evidence="8 10" type="primary">ftsL</name>
    <name evidence="10" type="ORF">DZC73_26805</name>
</gene>
<keyword evidence="11" id="KW-1185">Reference proteome</keyword>
<dbReference type="NCBIfam" id="TIGR02209">
    <property type="entry name" value="ftsL_broad"/>
    <property type="match status" value="1"/>
</dbReference>
<dbReference type="PANTHER" id="PTHR37479">
    <property type="entry name" value="CELL DIVISION PROTEIN FTSL"/>
    <property type="match status" value="1"/>
</dbReference>
<feature type="transmembrane region" description="Helical" evidence="8">
    <location>
        <begin position="6"/>
        <end position="24"/>
    </location>
</feature>
<comment type="subunit">
    <text evidence="8">Part of a complex composed of FtsB, FtsL and FtsQ.</text>
</comment>
<reference evidence="10 11" key="1">
    <citation type="submission" date="2018-08" db="EMBL/GenBank/DDBJ databases">
        <authorList>
            <person name="Khan S.A."/>
            <person name="Jeon C.O."/>
            <person name="Chun B.H."/>
            <person name="Jeong S.E."/>
        </authorList>
    </citation>
    <scope>NUCLEOTIDE SEQUENCE [LARGE SCALE GENOMIC DNA]</scope>
    <source>
        <strain evidence="10 11">S-16</strain>
    </source>
</reference>
<keyword evidence="5 8" id="KW-1133">Transmembrane helix</keyword>
<comment type="subcellular location">
    <subcellularLocation>
        <location evidence="8">Cell inner membrane</location>
        <topology evidence="8">Single-pass type II membrane protein</topology>
    </subcellularLocation>
    <subcellularLocation>
        <location evidence="1">Cell membrane</location>
        <topology evidence="1">Single-pass type II membrane protein</topology>
    </subcellularLocation>
    <text evidence="8">Localizes to the division septum where it forms a ring structure.</text>
</comment>
<keyword evidence="4 8" id="KW-0812">Transmembrane</keyword>
<sequence length="98" mass="11066">MTRVNVVLLVMLIASSIYLVRVSYDSRRLFAELDKAQSEERSLDLEFERLKTEKQSQATPLRVEKTAREKLQMRSANPAITQYVTYAKAASAPTGGTQ</sequence>
<evidence type="ECO:0000313" key="11">
    <source>
        <dbReference type="Proteomes" id="UP000267464"/>
    </source>
</evidence>
<evidence type="ECO:0000256" key="5">
    <source>
        <dbReference type="ARBA" id="ARBA00022989"/>
    </source>
</evidence>
<dbReference type="EMBL" id="QUSW01000010">
    <property type="protein sequence ID" value="RQP21529.1"/>
    <property type="molecule type" value="Genomic_DNA"/>
</dbReference>
<dbReference type="HAMAP" id="MF_00910">
    <property type="entry name" value="FtsL"/>
    <property type="match status" value="1"/>
</dbReference>
<keyword evidence="8" id="KW-0997">Cell inner membrane</keyword>
<evidence type="ECO:0000256" key="3">
    <source>
        <dbReference type="ARBA" id="ARBA00022618"/>
    </source>
</evidence>
<comment type="function">
    <text evidence="8">Essential cell division protein. May link together the upstream cell division proteins, which are predominantly cytoplasmic, with the downstream cell division proteins, which are predominantly periplasmic.</text>
</comment>
<evidence type="ECO:0000256" key="8">
    <source>
        <dbReference type="HAMAP-Rule" id="MF_00910"/>
    </source>
</evidence>
<reference evidence="10 11" key="2">
    <citation type="submission" date="2018-12" db="EMBL/GenBank/DDBJ databases">
        <title>Rhizobacter gummiphilus sp. nov., a rubber-degrading bacterium isolated from the soil of a botanical garden in Japan.</title>
        <authorList>
            <person name="Shunsuke S.S."/>
        </authorList>
    </citation>
    <scope>NUCLEOTIDE SEQUENCE [LARGE SCALE GENOMIC DNA]</scope>
    <source>
        <strain evidence="10 11">S-16</strain>
    </source>
</reference>
<evidence type="ECO:0000256" key="4">
    <source>
        <dbReference type="ARBA" id="ARBA00022692"/>
    </source>
</evidence>
<dbReference type="PANTHER" id="PTHR37479:SF1">
    <property type="entry name" value="CELL DIVISION PROTEIN FTSL"/>
    <property type="match status" value="1"/>
</dbReference>
<dbReference type="Pfam" id="PF04999">
    <property type="entry name" value="FtsL"/>
    <property type="match status" value="1"/>
</dbReference>
<dbReference type="Proteomes" id="UP000267464">
    <property type="component" value="Unassembled WGS sequence"/>
</dbReference>
<dbReference type="InterPro" id="IPR011922">
    <property type="entry name" value="Cell_div_FtsL"/>
</dbReference>
<keyword evidence="7 8" id="KW-0131">Cell cycle</keyword>
<keyword evidence="6 8" id="KW-0472">Membrane</keyword>
<dbReference type="AlphaFoldDB" id="A0A3N7JJK3"/>
<name>A0A3N7JJK3_9BURK</name>